<dbReference type="Proteomes" id="UP000092124">
    <property type="component" value="Unassembled WGS sequence"/>
</dbReference>
<dbReference type="GO" id="GO:0004984">
    <property type="term" value="F:olfactory receptor activity"/>
    <property type="evidence" value="ECO:0007669"/>
    <property type="project" value="InterPro"/>
</dbReference>
<comment type="subcellular location">
    <subcellularLocation>
        <location evidence="1">Membrane</location>
        <topology evidence="1">Multi-pass membrane protein</topology>
    </subcellularLocation>
</comment>
<evidence type="ECO:0000256" key="3">
    <source>
        <dbReference type="ARBA" id="ARBA00022692"/>
    </source>
</evidence>
<comment type="caution">
    <text evidence="11">The sequence shown here is derived from an EMBL/GenBank/DDBJ whole genome shotgun (WGS) entry which is preliminary data.</text>
</comment>
<feature type="transmembrane region" description="Helical" evidence="10">
    <location>
        <begin position="48"/>
        <end position="66"/>
    </location>
</feature>
<dbReference type="GO" id="GO:0004930">
    <property type="term" value="F:G protein-coupled receptor activity"/>
    <property type="evidence" value="ECO:0007669"/>
    <property type="project" value="UniProtKB-KW"/>
</dbReference>
<evidence type="ECO:0000256" key="5">
    <source>
        <dbReference type="ARBA" id="ARBA00022989"/>
    </source>
</evidence>
<evidence type="ECO:0008006" key="13">
    <source>
        <dbReference type="Google" id="ProtNLM"/>
    </source>
</evidence>
<dbReference type="PANTHER" id="PTHR26450">
    <property type="entry name" value="OLFACTORY RECEPTOR 56B1-RELATED"/>
    <property type="match status" value="1"/>
</dbReference>
<dbReference type="EMBL" id="LZPO01017891">
    <property type="protein sequence ID" value="OBS79811.1"/>
    <property type="molecule type" value="Genomic_DNA"/>
</dbReference>
<dbReference type="OrthoDB" id="9881054at2759"/>
<dbReference type="STRING" id="56216.A0A1A6HNH3"/>
<evidence type="ECO:0000256" key="7">
    <source>
        <dbReference type="ARBA" id="ARBA00023136"/>
    </source>
</evidence>
<sequence length="136" mass="15154">ADAENKTSHDMGTTLHATNSSEFQVSEFILLGFPGIHEWQHWFSLPMALLYLVALGANLLILITIYHEPSLHQPMYQFLGILAAVDIGLASTSMPKILAILWFDAKAISLPDFLDEAQYKDSQGPINPKERNNTES</sequence>
<evidence type="ECO:0000256" key="1">
    <source>
        <dbReference type="ARBA" id="ARBA00004141"/>
    </source>
</evidence>
<dbReference type="PANTHER" id="PTHR26450:SF157">
    <property type="entry name" value="OLFACTORY RECEPTOR 56B34-RELATED"/>
    <property type="match status" value="1"/>
</dbReference>
<keyword evidence="12" id="KW-1185">Reference proteome</keyword>
<dbReference type="AlphaFoldDB" id="A0A1A6HNH3"/>
<evidence type="ECO:0000256" key="10">
    <source>
        <dbReference type="SAM" id="Phobius"/>
    </source>
</evidence>
<dbReference type="InterPro" id="IPR050402">
    <property type="entry name" value="OR51/52/56-like"/>
</dbReference>
<accession>A0A1A6HNH3</accession>
<dbReference type="Pfam" id="PF13853">
    <property type="entry name" value="7tm_4"/>
    <property type="match status" value="1"/>
</dbReference>
<keyword evidence="5 10" id="KW-1133">Transmembrane helix</keyword>
<evidence type="ECO:0000256" key="9">
    <source>
        <dbReference type="ARBA" id="ARBA00023224"/>
    </source>
</evidence>
<feature type="non-terminal residue" evidence="11">
    <location>
        <position position="1"/>
    </location>
</feature>
<evidence type="ECO:0000313" key="11">
    <source>
        <dbReference type="EMBL" id="OBS79811.1"/>
    </source>
</evidence>
<dbReference type="InterPro" id="IPR000725">
    <property type="entry name" value="Olfact_rcpt"/>
</dbReference>
<keyword evidence="2" id="KW-0716">Sensory transduction</keyword>
<proteinExistence type="predicted"/>
<keyword evidence="7 10" id="KW-0472">Membrane</keyword>
<keyword evidence="8" id="KW-0675">Receptor</keyword>
<dbReference type="GO" id="GO:0005886">
    <property type="term" value="C:plasma membrane"/>
    <property type="evidence" value="ECO:0007669"/>
    <property type="project" value="TreeGrafter"/>
</dbReference>
<name>A0A1A6HNH3_NEOLE</name>
<evidence type="ECO:0000313" key="12">
    <source>
        <dbReference type="Proteomes" id="UP000092124"/>
    </source>
</evidence>
<protein>
    <recommendedName>
        <fullName evidence="13">G-protein coupled receptors family 1 profile domain-containing protein</fullName>
    </recommendedName>
</protein>
<dbReference type="Gene3D" id="1.20.1070.10">
    <property type="entry name" value="Rhodopsin 7-helix transmembrane proteins"/>
    <property type="match status" value="1"/>
</dbReference>
<keyword evidence="4" id="KW-0552">Olfaction</keyword>
<dbReference type="SUPFAM" id="SSF81321">
    <property type="entry name" value="Family A G protein-coupled receptor-like"/>
    <property type="match status" value="1"/>
</dbReference>
<gene>
    <name evidence="11" type="ORF">A6R68_21987</name>
</gene>
<keyword evidence="6" id="KW-0297">G-protein coupled receptor</keyword>
<evidence type="ECO:0000256" key="6">
    <source>
        <dbReference type="ARBA" id="ARBA00023040"/>
    </source>
</evidence>
<organism evidence="11 12">
    <name type="scientific">Neotoma lepida</name>
    <name type="common">Desert woodrat</name>
    <dbReference type="NCBI Taxonomy" id="56216"/>
    <lineage>
        <taxon>Eukaryota</taxon>
        <taxon>Metazoa</taxon>
        <taxon>Chordata</taxon>
        <taxon>Craniata</taxon>
        <taxon>Vertebrata</taxon>
        <taxon>Euteleostomi</taxon>
        <taxon>Mammalia</taxon>
        <taxon>Eutheria</taxon>
        <taxon>Euarchontoglires</taxon>
        <taxon>Glires</taxon>
        <taxon>Rodentia</taxon>
        <taxon>Myomorpha</taxon>
        <taxon>Muroidea</taxon>
        <taxon>Cricetidae</taxon>
        <taxon>Neotominae</taxon>
        <taxon>Neotoma</taxon>
    </lineage>
</organism>
<keyword evidence="9" id="KW-0807">Transducer</keyword>
<evidence type="ECO:0000256" key="2">
    <source>
        <dbReference type="ARBA" id="ARBA00022606"/>
    </source>
</evidence>
<reference evidence="11 12" key="1">
    <citation type="submission" date="2016-06" db="EMBL/GenBank/DDBJ databases">
        <title>The Draft Genome Sequence and Annotation of the Desert Woodrat Neotoma lepida.</title>
        <authorList>
            <person name="Campbell M."/>
            <person name="Oakeson K.F."/>
            <person name="Yandell M."/>
            <person name="Halpert J.R."/>
            <person name="Dearing D."/>
        </authorList>
    </citation>
    <scope>NUCLEOTIDE SEQUENCE [LARGE SCALE GENOMIC DNA]</scope>
    <source>
        <strain evidence="11">417</strain>
        <tissue evidence="11">Liver</tissue>
    </source>
</reference>
<evidence type="ECO:0000256" key="4">
    <source>
        <dbReference type="ARBA" id="ARBA00022725"/>
    </source>
</evidence>
<keyword evidence="3 10" id="KW-0812">Transmembrane</keyword>
<evidence type="ECO:0000256" key="8">
    <source>
        <dbReference type="ARBA" id="ARBA00023170"/>
    </source>
</evidence>
<feature type="transmembrane region" description="Helical" evidence="10">
    <location>
        <begin position="78"/>
        <end position="103"/>
    </location>
</feature>